<evidence type="ECO:0000256" key="7">
    <source>
        <dbReference type="ARBA" id="ARBA00022692"/>
    </source>
</evidence>
<dbReference type="Pfam" id="PF00510">
    <property type="entry name" value="COX3"/>
    <property type="match status" value="1"/>
</dbReference>
<gene>
    <name evidence="21" type="primary">cyoC_4</name>
    <name evidence="21" type="ORF">LMG18101_05220</name>
</gene>
<feature type="transmembrane region" description="Helical" evidence="19">
    <location>
        <begin position="78"/>
        <end position="96"/>
    </location>
</feature>
<dbReference type="PANTHER" id="PTHR11403:SF2">
    <property type="entry name" value="CYTOCHROME BO(3) UBIQUINOL OXIDASE SUBUNIT 3"/>
    <property type="match status" value="1"/>
</dbReference>
<evidence type="ECO:0000256" key="1">
    <source>
        <dbReference type="ARBA" id="ARBA00004651"/>
    </source>
</evidence>
<evidence type="ECO:0000256" key="4">
    <source>
        <dbReference type="ARBA" id="ARBA00014687"/>
    </source>
</evidence>
<accession>A0ABM9KBI7</accession>
<evidence type="ECO:0000256" key="12">
    <source>
        <dbReference type="ARBA" id="ARBA00025694"/>
    </source>
</evidence>
<dbReference type="PANTHER" id="PTHR11403">
    <property type="entry name" value="CYTOCHROME C OXIDASE SUBUNIT III"/>
    <property type="match status" value="1"/>
</dbReference>
<dbReference type="InterPro" id="IPR024791">
    <property type="entry name" value="Cyt_c/ubiquinol_Oxase_su3"/>
</dbReference>
<feature type="transmembrane region" description="Helical" evidence="19">
    <location>
        <begin position="192"/>
        <end position="210"/>
    </location>
</feature>
<dbReference type="RefSeq" id="WP_316682937.1">
    <property type="nucleotide sequence ID" value="NZ_CATZLL010000029.1"/>
</dbReference>
<dbReference type="Gene3D" id="1.20.120.80">
    <property type="entry name" value="Cytochrome c oxidase, subunit III, four-helix bundle"/>
    <property type="match status" value="1"/>
</dbReference>
<evidence type="ECO:0000313" key="21">
    <source>
        <dbReference type="EMBL" id="CAJ0822862.1"/>
    </source>
</evidence>
<feature type="region of interest" description="Disordered" evidence="18">
    <location>
        <begin position="1"/>
        <end position="26"/>
    </location>
</feature>
<comment type="similarity">
    <text evidence="2 17">Belongs to the cytochrome c oxidase subunit 3 family.</text>
</comment>
<keyword evidence="10" id="KW-0560">Oxidoreductase</keyword>
<sequence>MTASLAPNVGAAGQGTAHTHAHAHDHAHHDASTNTTLGFWLYLMSDCLIFAVLFATFGVLSESTAGGPSGRQLFELPFVFAETMLLLVSSFTFGVAMLDQSEAARGRVVRWLLATFVLGAAFVGMELYEFTHLLHEGAGPGVSAYLSAFFTLVGTHGLHVSFGLLWILVMVHQVQRFGLDSVTRRRLACLSLFWHFLDLVWICVFTFVYLREFA</sequence>
<evidence type="ECO:0000256" key="19">
    <source>
        <dbReference type="SAM" id="Phobius"/>
    </source>
</evidence>
<evidence type="ECO:0000256" key="9">
    <source>
        <dbReference type="ARBA" id="ARBA00022989"/>
    </source>
</evidence>
<dbReference type="InterPro" id="IPR013833">
    <property type="entry name" value="Cyt_c_oxidase_su3_a-hlx"/>
</dbReference>
<keyword evidence="8" id="KW-0249">Electron transport</keyword>
<proteinExistence type="inferred from homology"/>
<evidence type="ECO:0000256" key="5">
    <source>
        <dbReference type="ARBA" id="ARBA00022448"/>
    </source>
</evidence>
<comment type="function">
    <text evidence="12">Cytochrome bo(3) ubiquinol terminal oxidase is the component of the aerobic respiratory chain of E.coli that predominates when cells are grown at high aeration. Has proton pump activity across the membrane in addition to electron transfer, pumping 2 protons/electron.</text>
</comment>
<evidence type="ECO:0000256" key="3">
    <source>
        <dbReference type="ARBA" id="ARBA00011700"/>
    </source>
</evidence>
<dbReference type="Proteomes" id="UP001189757">
    <property type="component" value="Unassembled WGS sequence"/>
</dbReference>
<dbReference type="InterPro" id="IPR014206">
    <property type="entry name" value="Cyt_c_ubiqinol_oxidase_su3"/>
</dbReference>
<evidence type="ECO:0000256" key="11">
    <source>
        <dbReference type="ARBA" id="ARBA00023136"/>
    </source>
</evidence>
<evidence type="ECO:0000259" key="20">
    <source>
        <dbReference type="PROSITE" id="PS50253"/>
    </source>
</evidence>
<feature type="domain" description="Heme-copper oxidase subunit III family profile" evidence="20">
    <location>
        <begin position="37"/>
        <end position="213"/>
    </location>
</feature>
<dbReference type="InterPro" id="IPR035973">
    <property type="entry name" value="Cyt_c_oxidase_su3-like_sf"/>
</dbReference>
<organism evidence="21 22">
    <name type="scientific">Ralstonia flaminis</name>
    <dbReference type="NCBI Taxonomy" id="3058597"/>
    <lineage>
        <taxon>Bacteria</taxon>
        <taxon>Pseudomonadati</taxon>
        <taxon>Pseudomonadota</taxon>
        <taxon>Betaproteobacteria</taxon>
        <taxon>Burkholderiales</taxon>
        <taxon>Burkholderiaceae</taxon>
        <taxon>Ralstonia</taxon>
    </lineage>
</organism>
<dbReference type="EMBL" id="CATZLL010000029">
    <property type="protein sequence ID" value="CAJ0822862.1"/>
    <property type="molecule type" value="Genomic_DNA"/>
</dbReference>
<dbReference type="NCBIfam" id="TIGR02842">
    <property type="entry name" value="CyoC"/>
    <property type="match status" value="1"/>
</dbReference>
<dbReference type="InterPro" id="IPR000298">
    <property type="entry name" value="Cyt_c_oxidase-like_su3"/>
</dbReference>
<dbReference type="CDD" id="cd02863">
    <property type="entry name" value="Ubiquinol_oxidase_III"/>
    <property type="match status" value="1"/>
</dbReference>
<evidence type="ECO:0000256" key="16">
    <source>
        <dbReference type="ARBA" id="ARBA00032717"/>
    </source>
</evidence>
<evidence type="ECO:0000256" key="10">
    <source>
        <dbReference type="ARBA" id="ARBA00023002"/>
    </source>
</evidence>
<dbReference type="SUPFAM" id="SSF81452">
    <property type="entry name" value="Cytochrome c oxidase subunit III-like"/>
    <property type="match status" value="1"/>
</dbReference>
<keyword evidence="11 19" id="KW-0472">Membrane</keyword>
<evidence type="ECO:0000256" key="18">
    <source>
        <dbReference type="SAM" id="MobiDB-lite"/>
    </source>
</evidence>
<keyword evidence="7 17" id="KW-0812">Transmembrane</keyword>
<feature type="transmembrane region" description="Helical" evidence="19">
    <location>
        <begin position="39"/>
        <end position="58"/>
    </location>
</feature>
<keyword evidence="5" id="KW-0813">Transport</keyword>
<feature type="transmembrane region" description="Helical" evidence="19">
    <location>
        <begin position="148"/>
        <end position="171"/>
    </location>
</feature>
<keyword evidence="6" id="KW-1003">Cell membrane</keyword>
<evidence type="ECO:0000256" key="8">
    <source>
        <dbReference type="ARBA" id="ARBA00022982"/>
    </source>
</evidence>
<evidence type="ECO:0000256" key="14">
    <source>
        <dbReference type="ARBA" id="ARBA00031884"/>
    </source>
</evidence>
<name>A0ABM9KBI7_9RALS</name>
<keyword evidence="9 19" id="KW-1133">Transmembrane helix</keyword>
<reference evidence="21 22" key="1">
    <citation type="submission" date="2023-07" db="EMBL/GenBank/DDBJ databases">
        <authorList>
            <person name="Peeters C."/>
        </authorList>
    </citation>
    <scope>NUCLEOTIDE SEQUENCE [LARGE SCALE GENOMIC DNA]</scope>
    <source>
        <strain evidence="21 22">LMG 18101</strain>
    </source>
</reference>
<evidence type="ECO:0000256" key="17">
    <source>
        <dbReference type="RuleBase" id="RU003376"/>
    </source>
</evidence>
<dbReference type="PROSITE" id="PS50253">
    <property type="entry name" value="COX3"/>
    <property type="match status" value="1"/>
</dbReference>
<keyword evidence="22" id="KW-1185">Reference proteome</keyword>
<evidence type="ECO:0000256" key="15">
    <source>
        <dbReference type="ARBA" id="ARBA00032189"/>
    </source>
</evidence>
<evidence type="ECO:0000256" key="2">
    <source>
        <dbReference type="ARBA" id="ARBA00010581"/>
    </source>
</evidence>
<evidence type="ECO:0000313" key="22">
    <source>
        <dbReference type="Proteomes" id="UP001189757"/>
    </source>
</evidence>
<feature type="transmembrane region" description="Helical" evidence="19">
    <location>
        <begin position="108"/>
        <end position="128"/>
    </location>
</feature>
<evidence type="ECO:0000256" key="13">
    <source>
        <dbReference type="ARBA" id="ARBA00030072"/>
    </source>
</evidence>
<comment type="subcellular location">
    <subcellularLocation>
        <location evidence="1 17">Cell membrane</location>
        <topology evidence="1 17">Multi-pass membrane protein</topology>
    </subcellularLocation>
</comment>
<evidence type="ECO:0000256" key="6">
    <source>
        <dbReference type="ARBA" id="ARBA00022475"/>
    </source>
</evidence>
<comment type="subunit">
    <text evidence="3">Heterooctamer of two A chains, two B chains, two C chains and two D chains.</text>
</comment>
<comment type="caution">
    <text evidence="21">The sequence shown here is derived from an EMBL/GenBank/DDBJ whole genome shotgun (WGS) entry which is preliminary data.</text>
</comment>
<dbReference type="InterPro" id="IPR033946">
    <property type="entry name" value="Ubiquinol_oxase_su3_dom"/>
</dbReference>
<protein>
    <recommendedName>
        <fullName evidence="4">Cytochrome bo(3) ubiquinol oxidase subunit 3</fullName>
    </recommendedName>
    <alternativeName>
        <fullName evidence="15">Cytochrome o ubiquinol oxidase subunit 3</fullName>
    </alternativeName>
    <alternativeName>
        <fullName evidence="13">Oxidase bo(3) subunit 3</fullName>
    </alternativeName>
    <alternativeName>
        <fullName evidence="16">Ubiquinol oxidase polypeptide III</fullName>
    </alternativeName>
    <alternativeName>
        <fullName evidence="14">Ubiquinol oxidase subunit 3</fullName>
    </alternativeName>
</protein>